<proteinExistence type="predicted"/>
<dbReference type="HOGENOM" id="CLU_015134_0_2_2"/>
<feature type="transmembrane region" description="Helical" evidence="5">
    <location>
        <begin position="112"/>
        <end position="134"/>
    </location>
</feature>
<dbReference type="GO" id="GO:0005886">
    <property type="term" value="C:plasma membrane"/>
    <property type="evidence" value="ECO:0007669"/>
    <property type="project" value="TreeGrafter"/>
</dbReference>
<feature type="transmembrane region" description="Helical" evidence="5">
    <location>
        <begin position="242"/>
        <end position="264"/>
    </location>
</feature>
<keyword evidence="3 5" id="KW-1133">Transmembrane helix</keyword>
<feature type="transmembrane region" description="Helical" evidence="5">
    <location>
        <begin position="311"/>
        <end position="328"/>
    </location>
</feature>
<evidence type="ECO:0000256" key="3">
    <source>
        <dbReference type="ARBA" id="ARBA00022989"/>
    </source>
</evidence>
<feature type="transmembrane region" description="Helical" evidence="5">
    <location>
        <begin position="187"/>
        <end position="209"/>
    </location>
</feature>
<dbReference type="InterPro" id="IPR018086">
    <property type="entry name" value="NADH_UbQ_OxRdtase_su1_CS"/>
</dbReference>
<dbReference type="EMBL" id="CP002098">
    <property type="protein sequence ID" value="ADM28695.1"/>
    <property type="molecule type" value="Genomic_DNA"/>
</dbReference>
<feature type="transmembrane region" description="Helical" evidence="5">
    <location>
        <begin position="146"/>
        <end position="167"/>
    </location>
</feature>
<dbReference type="KEGG" id="iag:Igag_1902"/>
<keyword evidence="2 5" id="KW-0812">Transmembrane</keyword>
<evidence type="ECO:0000256" key="1">
    <source>
        <dbReference type="ARBA" id="ARBA00004141"/>
    </source>
</evidence>
<comment type="subcellular location">
    <subcellularLocation>
        <location evidence="1">Membrane</location>
        <topology evidence="1">Multi-pass membrane protein</topology>
    </subcellularLocation>
</comment>
<evidence type="ECO:0000256" key="5">
    <source>
        <dbReference type="SAM" id="Phobius"/>
    </source>
</evidence>
<dbReference type="BioCyc" id="IAGG583356:GHAH-1891-MONOMER"/>
<dbReference type="Proteomes" id="UP000001304">
    <property type="component" value="Chromosome"/>
</dbReference>
<dbReference type="PANTHER" id="PTHR43359">
    <property type="entry name" value="FORMATE HYDROGENLYASE SUBUNIT 4"/>
    <property type="match status" value="1"/>
</dbReference>
<dbReference type="PROSITE" id="PS00668">
    <property type="entry name" value="COMPLEX1_ND1_2"/>
    <property type="match status" value="1"/>
</dbReference>
<keyword evidence="7" id="KW-1185">Reference proteome</keyword>
<evidence type="ECO:0000256" key="2">
    <source>
        <dbReference type="ARBA" id="ARBA00022692"/>
    </source>
</evidence>
<dbReference type="InterPro" id="IPR001694">
    <property type="entry name" value="NADH_UbQ_OxRdtase_su1/FPO"/>
</dbReference>
<feature type="transmembrane region" description="Helical" evidence="5">
    <location>
        <begin position="80"/>
        <end position="106"/>
    </location>
</feature>
<evidence type="ECO:0000313" key="6">
    <source>
        <dbReference type="EMBL" id="ADM28695.1"/>
    </source>
</evidence>
<dbReference type="STRING" id="583356.Igag_1902"/>
<feature type="transmembrane region" description="Helical" evidence="5">
    <location>
        <begin position="6"/>
        <end position="33"/>
    </location>
</feature>
<accession>E0ST34</accession>
<evidence type="ECO:0000313" key="7">
    <source>
        <dbReference type="Proteomes" id="UP000001304"/>
    </source>
</evidence>
<organism evidence="6 7">
    <name type="scientific">Ignisphaera aggregans (strain DSM 17230 / JCM 13409 / AQ1.S1)</name>
    <dbReference type="NCBI Taxonomy" id="583356"/>
    <lineage>
        <taxon>Archaea</taxon>
        <taxon>Thermoproteota</taxon>
        <taxon>Thermoprotei</taxon>
        <taxon>Desulfurococcales</taxon>
        <taxon>Desulfurococcaceae</taxon>
        <taxon>Ignisphaera</taxon>
    </lineage>
</organism>
<dbReference type="Pfam" id="PF00146">
    <property type="entry name" value="NADHdh"/>
    <property type="match status" value="1"/>
</dbReference>
<keyword evidence="4 5" id="KW-0472">Membrane</keyword>
<dbReference type="InterPro" id="IPR052561">
    <property type="entry name" value="ComplexI_Subunit1"/>
</dbReference>
<name>E0ST34_IGNAA</name>
<sequence>MNIGDILMLLISLIVFPGLIFISASSLFTEWFIRKVTARIQNRMGPSYTGPFGILQPFIDFIKLIGVKELKLQRYSSTMLAGLGLLMAIGALVSSLLLLPISIVRIQAPYDVIVLIYLTVVWTLIGLIIAALSYPNPFTIAGVSRMLALATFVEPAWVVALLVPFIATSKLYNCSYSVLCTSRYTLSILGINPLYILPYILGIIAILVASQAKLMYKPFDIPEAEQELISGHITEFSGPVLALYNLAHDIETTVIALIVVYIYLGGPYPYPHLSVPGALLLIIKYFIIVTIITIIRSVFGRFRIDDAIRSIIKYSLTISIIALILSWIM</sequence>
<dbReference type="AlphaFoldDB" id="E0ST34"/>
<gene>
    <name evidence="6" type="ordered locus">Igag_1902</name>
</gene>
<dbReference type="PANTHER" id="PTHR43359:SF1">
    <property type="entry name" value="FORMATE HYDROGENLYASE SUBUNIT 4-RELATED"/>
    <property type="match status" value="1"/>
</dbReference>
<reference evidence="6 7" key="1">
    <citation type="journal article" date="2010" name="Stand. Genomic Sci.">
        <title>Complete genome sequence of Ignisphaera aggregans type strain (AQ1.S1).</title>
        <authorList>
            <person name="Goker M."/>
            <person name="Held B."/>
            <person name="Lapidus A."/>
            <person name="Nolan M."/>
            <person name="Spring S."/>
            <person name="Yasawong M."/>
            <person name="Lucas S."/>
            <person name="Glavina Del Rio T."/>
            <person name="Tice H."/>
            <person name="Cheng J.F."/>
            <person name="Goodwin L."/>
            <person name="Tapia R."/>
            <person name="Pitluck S."/>
            <person name="Liolios K."/>
            <person name="Ivanova N."/>
            <person name="Mavromatis K."/>
            <person name="Mikhailova N."/>
            <person name="Pati A."/>
            <person name="Chen A."/>
            <person name="Palaniappan K."/>
            <person name="Brambilla E."/>
            <person name="Land M."/>
            <person name="Hauser L."/>
            <person name="Chang Y.J."/>
            <person name="Jeffries C.D."/>
            <person name="Brettin T."/>
            <person name="Detter J.C."/>
            <person name="Han C."/>
            <person name="Rohde M."/>
            <person name="Sikorski J."/>
            <person name="Woyke T."/>
            <person name="Bristow J."/>
            <person name="Eisen J.A."/>
            <person name="Markowitz V."/>
            <person name="Hugenholtz P."/>
            <person name="Kyrpides N.C."/>
            <person name="Klenk H.P."/>
        </authorList>
    </citation>
    <scope>NUCLEOTIDE SEQUENCE [LARGE SCALE GENOMIC DNA]</scope>
    <source>
        <strain evidence="7">DSM 17230 / JCM 13409 / AQ1.S1</strain>
    </source>
</reference>
<protein>
    <submittedName>
        <fullName evidence="6">Respiratory-chain NADH dehydrogenase subunit 1</fullName>
    </submittedName>
</protein>
<evidence type="ECO:0000256" key="4">
    <source>
        <dbReference type="ARBA" id="ARBA00023136"/>
    </source>
</evidence>
<feature type="transmembrane region" description="Helical" evidence="5">
    <location>
        <begin position="276"/>
        <end position="299"/>
    </location>
</feature>